<dbReference type="Proteomes" id="UP000324632">
    <property type="component" value="Chromosome 8"/>
</dbReference>
<organism evidence="1 2">
    <name type="scientific">Triplophysa tibetana</name>
    <dbReference type="NCBI Taxonomy" id="1572043"/>
    <lineage>
        <taxon>Eukaryota</taxon>
        <taxon>Metazoa</taxon>
        <taxon>Chordata</taxon>
        <taxon>Craniata</taxon>
        <taxon>Vertebrata</taxon>
        <taxon>Euteleostomi</taxon>
        <taxon>Actinopterygii</taxon>
        <taxon>Neopterygii</taxon>
        <taxon>Teleostei</taxon>
        <taxon>Ostariophysi</taxon>
        <taxon>Cypriniformes</taxon>
        <taxon>Nemacheilidae</taxon>
        <taxon>Triplophysa</taxon>
    </lineage>
</organism>
<comment type="caution">
    <text evidence="1">The sequence shown here is derived from an EMBL/GenBank/DDBJ whole genome shotgun (WGS) entry which is preliminary data.</text>
</comment>
<proteinExistence type="predicted"/>
<gene>
    <name evidence="1" type="ORF">E1301_Tti020454</name>
</gene>
<sequence length="214" mass="23257">MCSIGFKSGDSAGHSILEMLSSSKNSVTSLAQCGQALSSTSMDAVFSCPLQTCQFVCSGKRHPHSRSSGSQANFMKSSPHSLSGYSHPGRILKVISQADCRHETMSAGMQGQVPVLIWCCDPLPASTMPSTRTTRPSEPVPCSGNDTLRHPHCIRNFTLIHTSLHHPNGPVKVKILQSYKTWHFQCFLTTTGAFRALNDNKFPIMDSCDRSIGT</sequence>
<protein>
    <submittedName>
        <fullName evidence="1">Uncharacterized protein</fullName>
    </submittedName>
</protein>
<keyword evidence="2" id="KW-1185">Reference proteome</keyword>
<dbReference type="EMBL" id="SOYY01000008">
    <property type="protein sequence ID" value="KAA0718380.1"/>
    <property type="molecule type" value="Genomic_DNA"/>
</dbReference>
<dbReference type="AlphaFoldDB" id="A0A5A9P8V5"/>
<name>A0A5A9P8V5_9TELE</name>
<evidence type="ECO:0000313" key="1">
    <source>
        <dbReference type="EMBL" id="KAA0718380.1"/>
    </source>
</evidence>
<evidence type="ECO:0000313" key="2">
    <source>
        <dbReference type="Proteomes" id="UP000324632"/>
    </source>
</evidence>
<reference evidence="1 2" key="1">
    <citation type="journal article" date="2019" name="Mol. Ecol. Resour.">
        <title>Chromosome-level genome assembly of Triplophysa tibetana, a fish adapted to the harsh high-altitude environment of the Tibetan Plateau.</title>
        <authorList>
            <person name="Yang X."/>
            <person name="Liu H."/>
            <person name="Ma Z."/>
            <person name="Zou Y."/>
            <person name="Zou M."/>
            <person name="Mao Y."/>
            <person name="Li X."/>
            <person name="Wang H."/>
            <person name="Chen T."/>
            <person name="Wang W."/>
            <person name="Yang R."/>
        </authorList>
    </citation>
    <scope>NUCLEOTIDE SEQUENCE [LARGE SCALE GENOMIC DNA]</scope>
    <source>
        <strain evidence="1">TTIB1903HZAU</strain>
        <tissue evidence="1">Muscle</tissue>
    </source>
</reference>
<accession>A0A5A9P8V5</accession>